<dbReference type="EMBL" id="CP025958">
    <property type="protein sequence ID" value="AWM35585.1"/>
    <property type="molecule type" value="Genomic_DNA"/>
</dbReference>
<evidence type="ECO:0000256" key="1">
    <source>
        <dbReference type="SAM" id="Phobius"/>
    </source>
</evidence>
<organism evidence="2 3">
    <name type="scientific">Gemmata obscuriglobus</name>
    <dbReference type="NCBI Taxonomy" id="114"/>
    <lineage>
        <taxon>Bacteria</taxon>
        <taxon>Pseudomonadati</taxon>
        <taxon>Planctomycetota</taxon>
        <taxon>Planctomycetia</taxon>
        <taxon>Gemmatales</taxon>
        <taxon>Gemmataceae</taxon>
        <taxon>Gemmata</taxon>
    </lineage>
</organism>
<dbReference type="KEGG" id="gog:C1280_00140"/>
<sequence>MQRLWSEIDLHVAAMLLMLAPAACLSWWGLAIPLLVPQGRIGTRAFVDYPAFKQWRWAYLAVNEVLVFGTVGLLAGVRFAVASAA</sequence>
<dbReference type="RefSeq" id="WP_010046913.1">
    <property type="nucleotide sequence ID" value="NZ_CP025958.1"/>
</dbReference>
<dbReference type="Proteomes" id="UP000245802">
    <property type="component" value="Chromosome"/>
</dbReference>
<feature type="transmembrane region" description="Helical" evidence="1">
    <location>
        <begin position="12"/>
        <end position="36"/>
    </location>
</feature>
<evidence type="ECO:0000313" key="3">
    <source>
        <dbReference type="Proteomes" id="UP000245802"/>
    </source>
</evidence>
<name>A0A2Z3GXC3_9BACT</name>
<keyword evidence="1" id="KW-1133">Transmembrane helix</keyword>
<keyword evidence="1" id="KW-0472">Membrane</keyword>
<evidence type="ECO:0000313" key="2">
    <source>
        <dbReference type="EMBL" id="AWM35585.1"/>
    </source>
</evidence>
<feature type="transmembrane region" description="Helical" evidence="1">
    <location>
        <begin position="57"/>
        <end position="81"/>
    </location>
</feature>
<dbReference type="OrthoDB" id="264037at2"/>
<accession>A0A2Z3GXC3</accession>
<keyword evidence="3" id="KW-1185">Reference proteome</keyword>
<gene>
    <name evidence="2" type="ORF">C1280_00140</name>
</gene>
<dbReference type="AlphaFoldDB" id="A0A2Z3GXC3"/>
<keyword evidence="1" id="KW-0812">Transmembrane</keyword>
<reference evidence="2 3" key="1">
    <citation type="submission" date="2018-01" db="EMBL/GenBank/DDBJ databases">
        <title>G. obscuriglobus.</title>
        <authorList>
            <person name="Franke J."/>
            <person name="Blomberg W."/>
            <person name="Selmecki A."/>
        </authorList>
    </citation>
    <scope>NUCLEOTIDE SEQUENCE [LARGE SCALE GENOMIC DNA]</scope>
    <source>
        <strain evidence="2 3">DSM 5831</strain>
    </source>
</reference>
<protein>
    <submittedName>
        <fullName evidence="2">Uncharacterized protein</fullName>
    </submittedName>
</protein>
<proteinExistence type="predicted"/>